<dbReference type="InterPro" id="IPR051531">
    <property type="entry name" value="N-acetyltransferase"/>
</dbReference>
<dbReference type="SUPFAM" id="SSF55729">
    <property type="entry name" value="Acyl-CoA N-acyltransferases (Nat)"/>
    <property type="match status" value="1"/>
</dbReference>
<gene>
    <name evidence="5" type="ORF">EOS_23700</name>
</gene>
<dbReference type="OrthoDB" id="9801669at2"/>
<comment type="similarity">
    <text evidence="3">Belongs to the acetyltransferase family. RimJ subfamily.</text>
</comment>
<keyword evidence="1 5" id="KW-0808">Transferase</keyword>
<accession>A0A0J1CT74</accession>
<organism evidence="5 6">
    <name type="scientific">Caballeronia mineralivorans PML1(12)</name>
    <dbReference type="NCBI Taxonomy" id="908627"/>
    <lineage>
        <taxon>Bacteria</taxon>
        <taxon>Pseudomonadati</taxon>
        <taxon>Pseudomonadota</taxon>
        <taxon>Betaproteobacteria</taxon>
        <taxon>Burkholderiales</taxon>
        <taxon>Burkholderiaceae</taxon>
        <taxon>Caballeronia</taxon>
    </lineage>
</organism>
<evidence type="ECO:0000256" key="1">
    <source>
        <dbReference type="ARBA" id="ARBA00022679"/>
    </source>
</evidence>
<evidence type="ECO:0000256" key="3">
    <source>
        <dbReference type="ARBA" id="ARBA00038502"/>
    </source>
</evidence>
<feature type="domain" description="N-acetyltransferase" evidence="4">
    <location>
        <begin position="28"/>
        <end position="185"/>
    </location>
</feature>
<dbReference type="PATRIC" id="fig|908627.4.peg.5285"/>
<proteinExistence type="inferred from homology"/>
<dbReference type="Pfam" id="PF13302">
    <property type="entry name" value="Acetyltransf_3"/>
    <property type="match status" value="1"/>
</dbReference>
<dbReference type="GO" id="GO:0008999">
    <property type="term" value="F:protein-N-terminal-alanine acetyltransferase activity"/>
    <property type="evidence" value="ECO:0007669"/>
    <property type="project" value="TreeGrafter"/>
</dbReference>
<dbReference type="EMBL" id="AEJF01000143">
    <property type="protein sequence ID" value="KLU23812.1"/>
    <property type="molecule type" value="Genomic_DNA"/>
</dbReference>
<keyword evidence="2" id="KW-0012">Acyltransferase</keyword>
<protein>
    <submittedName>
        <fullName evidence="5">Alanine acetyltransferase</fullName>
    </submittedName>
</protein>
<dbReference type="GO" id="GO:0005737">
    <property type="term" value="C:cytoplasm"/>
    <property type="evidence" value="ECO:0007669"/>
    <property type="project" value="TreeGrafter"/>
</dbReference>
<name>A0A0J1CT74_9BURK</name>
<reference evidence="5 6" key="1">
    <citation type="journal article" date="2015" name="Genome Announc.">
        <title>Draft Genome Sequence of Burkholderia sp. Strain PML1(12), an Ectomycorrhizosphere-Inhabiting Bacterium with Effective Mineral-Weathering Ability.</title>
        <authorList>
            <person name="Uroz S."/>
            <person name="Oger P."/>
        </authorList>
    </citation>
    <scope>NUCLEOTIDE SEQUENCE [LARGE SCALE GENOMIC DNA]</scope>
    <source>
        <strain evidence="6">PML1(12)</strain>
    </source>
</reference>
<evidence type="ECO:0000256" key="2">
    <source>
        <dbReference type="ARBA" id="ARBA00023315"/>
    </source>
</evidence>
<dbReference type="AlphaFoldDB" id="A0A0J1CT74"/>
<evidence type="ECO:0000313" key="5">
    <source>
        <dbReference type="EMBL" id="KLU23812.1"/>
    </source>
</evidence>
<sequence length="187" mass="21272">MAQFPPEGIKTERVVLRPASSQHTGALLLYRLENRAHLDRWEPLREDTFFTMQAANERMALMEQAMAAGTALHLLIFASERRNVLIGDCHFTNIVRGPFQACHLGYSIDQRYEGRGLMREALGAALGFIFDAYRLHRVMASYRPDNIRSGRLLENLGFEREGLAKAYLKIDGQWADHVLTSLVNPKD</sequence>
<comment type="caution">
    <text evidence="5">The sequence shown here is derived from an EMBL/GenBank/DDBJ whole genome shotgun (WGS) entry which is preliminary data.</text>
</comment>
<dbReference type="PANTHER" id="PTHR43792:SF8">
    <property type="entry name" value="[RIBOSOMAL PROTEIN US5]-ALANINE N-ACETYLTRANSFERASE"/>
    <property type="match status" value="1"/>
</dbReference>
<dbReference type="InterPro" id="IPR016181">
    <property type="entry name" value="Acyl_CoA_acyltransferase"/>
</dbReference>
<keyword evidence="6" id="KW-1185">Reference proteome</keyword>
<dbReference type="PANTHER" id="PTHR43792">
    <property type="entry name" value="GNAT FAMILY, PUTATIVE (AFU_ORTHOLOGUE AFUA_3G00765)-RELATED-RELATED"/>
    <property type="match status" value="1"/>
</dbReference>
<dbReference type="Proteomes" id="UP000035963">
    <property type="component" value="Unassembled WGS sequence"/>
</dbReference>
<dbReference type="InterPro" id="IPR000182">
    <property type="entry name" value="GNAT_dom"/>
</dbReference>
<evidence type="ECO:0000259" key="4">
    <source>
        <dbReference type="PROSITE" id="PS51186"/>
    </source>
</evidence>
<evidence type="ECO:0000313" key="6">
    <source>
        <dbReference type="Proteomes" id="UP000035963"/>
    </source>
</evidence>
<dbReference type="Gene3D" id="3.40.630.30">
    <property type="match status" value="1"/>
</dbReference>
<dbReference type="PROSITE" id="PS51186">
    <property type="entry name" value="GNAT"/>
    <property type="match status" value="1"/>
</dbReference>